<organism evidence="10 11">
    <name type="scientific">Agromyces protaetiae</name>
    <dbReference type="NCBI Taxonomy" id="2509455"/>
    <lineage>
        <taxon>Bacteria</taxon>
        <taxon>Bacillati</taxon>
        <taxon>Actinomycetota</taxon>
        <taxon>Actinomycetes</taxon>
        <taxon>Micrococcales</taxon>
        <taxon>Microbacteriaceae</taxon>
        <taxon>Agromyces</taxon>
    </lineage>
</organism>
<evidence type="ECO:0000313" key="10">
    <source>
        <dbReference type="EMBL" id="QAY73688.1"/>
    </source>
</evidence>
<dbReference type="EMBL" id="CP035491">
    <property type="protein sequence ID" value="QAY73688.1"/>
    <property type="molecule type" value="Genomic_DNA"/>
</dbReference>
<dbReference type="Gene3D" id="1.10.1760.20">
    <property type="match status" value="1"/>
</dbReference>
<comment type="similarity">
    <text evidence="2 8">Belongs to the BioY family.</text>
</comment>
<evidence type="ECO:0000256" key="6">
    <source>
        <dbReference type="ARBA" id="ARBA00022989"/>
    </source>
</evidence>
<gene>
    <name evidence="10" type="ORF">ET445_10370</name>
</gene>
<comment type="subcellular location">
    <subcellularLocation>
        <location evidence="1 8">Cell membrane</location>
        <topology evidence="1 8">Multi-pass membrane protein</topology>
    </subcellularLocation>
</comment>
<dbReference type="PANTHER" id="PTHR34295">
    <property type="entry name" value="BIOTIN TRANSPORTER BIOY"/>
    <property type="match status" value="1"/>
</dbReference>
<keyword evidence="3 8" id="KW-0813">Transport</keyword>
<sequence length="213" mass="21123">MTTATAPARSAAKTTARDLAQIAVFAALIAALTLPGAIPVGIGVPITLQTLGVMLAGAVLGARKGALAVLVYVVLGLAGLPILAGGAAGLGVLAGPTGGFLVAFIPAAFVVGWLAARIPPRLKFFSLLLASLIGGVIVVYLVGVPWLSVATGLPLGQAIVVGALPFLVGDVVKAVVVAGVAAAVHRAWPGLIPAREWPWAKRAVPSTEASAAE</sequence>
<proteinExistence type="inferred from homology"/>
<evidence type="ECO:0000256" key="8">
    <source>
        <dbReference type="PIRNR" id="PIRNR016661"/>
    </source>
</evidence>
<keyword evidence="7 8" id="KW-0472">Membrane</keyword>
<evidence type="ECO:0000256" key="4">
    <source>
        <dbReference type="ARBA" id="ARBA00022475"/>
    </source>
</evidence>
<feature type="transmembrane region" description="Helical" evidence="9">
    <location>
        <begin position="127"/>
        <end position="147"/>
    </location>
</feature>
<evidence type="ECO:0000256" key="7">
    <source>
        <dbReference type="ARBA" id="ARBA00023136"/>
    </source>
</evidence>
<feature type="transmembrane region" description="Helical" evidence="9">
    <location>
        <begin position="44"/>
        <end position="62"/>
    </location>
</feature>
<feature type="transmembrane region" description="Helical" evidence="9">
    <location>
        <begin position="159"/>
        <end position="184"/>
    </location>
</feature>
<keyword evidence="5 9" id="KW-0812">Transmembrane</keyword>
<dbReference type="InterPro" id="IPR003784">
    <property type="entry name" value="BioY"/>
</dbReference>
<dbReference type="RefSeq" id="WP_129191165.1">
    <property type="nucleotide sequence ID" value="NZ_CP035491.1"/>
</dbReference>
<keyword evidence="11" id="KW-1185">Reference proteome</keyword>
<dbReference type="GO" id="GO:0015225">
    <property type="term" value="F:biotin transmembrane transporter activity"/>
    <property type="evidence" value="ECO:0007669"/>
    <property type="project" value="UniProtKB-UniRule"/>
</dbReference>
<keyword evidence="6 9" id="KW-1133">Transmembrane helix</keyword>
<dbReference type="OrthoDB" id="9803495at2"/>
<reference evidence="10 11" key="1">
    <citation type="submission" date="2019-01" db="EMBL/GenBank/DDBJ databases">
        <title>Genome sequencing of strain FW100M-8.</title>
        <authorList>
            <person name="Heo J."/>
            <person name="Kim S.-J."/>
            <person name="Kim J.-S."/>
            <person name="Hong S.-B."/>
            <person name="Kwon S.-W."/>
        </authorList>
    </citation>
    <scope>NUCLEOTIDE SEQUENCE [LARGE SCALE GENOMIC DNA]</scope>
    <source>
        <strain evidence="10 11">FW100M-8</strain>
    </source>
</reference>
<dbReference type="AlphaFoldDB" id="A0A4P6FSZ3"/>
<feature type="transmembrane region" description="Helical" evidence="9">
    <location>
        <begin position="98"/>
        <end position="115"/>
    </location>
</feature>
<dbReference type="Proteomes" id="UP000291259">
    <property type="component" value="Chromosome"/>
</dbReference>
<dbReference type="PIRSF" id="PIRSF016661">
    <property type="entry name" value="BioY"/>
    <property type="match status" value="1"/>
</dbReference>
<feature type="transmembrane region" description="Helical" evidence="9">
    <location>
        <begin position="69"/>
        <end position="92"/>
    </location>
</feature>
<evidence type="ECO:0000313" key="11">
    <source>
        <dbReference type="Proteomes" id="UP000291259"/>
    </source>
</evidence>
<dbReference type="GO" id="GO:0005886">
    <property type="term" value="C:plasma membrane"/>
    <property type="evidence" value="ECO:0007669"/>
    <property type="project" value="UniProtKB-SubCell"/>
</dbReference>
<protein>
    <recommendedName>
        <fullName evidence="8">Biotin transporter</fullName>
    </recommendedName>
</protein>
<evidence type="ECO:0000256" key="2">
    <source>
        <dbReference type="ARBA" id="ARBA00010692"/>
    </source>
</evidence>
<evidence type="ECO:0000256" key="3">
    <source>
        <dbReference type="ARBA" id="ARBA00022448"/>
    </source>
</evidence>
<dbReference type="Pfam" id="PF02632">
    <property type="entry name" value="BioY"/>
    <property type="match status" value="1"/>
</dbReference>
<dbReference type="KEGG" id="agf:ET445_10370"/>
<accession>A0A4P6FSZ3</accession>
<name>A0A4P6FSZ3_9MICO</name>
<dbReference type="PANTHER" id="PTHR34295:SF4">
    <property type="entry name" value="BIOTIN TRANSPORTER BIOY-RELATED"/>
    <property type="match status" value="1"/>
</dbReference>
<evidence type="ECO:0000256" key="1">
    <source>
        <dbReference type="ARBA" id="ARBA00004651"/>
    </source>
</evidence>
<evidence type="ECO:0000256" key="5">
    <source>
        <dbReference type="ARBA" id="ARBA00022692"/>
    </source>
</evidence>
<keyword evidence="4 8" id="KW-1003">Cell membrane</keyword>
<feature type="transmembrane region" description="Helical" evidence="9">
    <location>
        <begin position="19"/>
        <end position="38"/>
    </location>
</feature>
<evidence type="ECO:0000256" key="9">
    <source>
        <dbReference type="SAM" id="Phobius"/>
    </source>
</evidence>